<dbReference type="EMBL" id="CP094673">
    <property type="protein sequence ID" value="UOG77549.1"/>
    <property type="molecule type" value="Genomic_DNA"/>
</dbReference>
<gene>
    <name evidence="2" type="ORF">MTX78_24715</name>
</gene>
<keyword evidence="3" id="KW-1185">Reference proteome</keyword>
<evidence type="ECO:0000313" key="3">
    <source>
        <dbReference type="Proteomes" id="UP000831113"/>
    </source>
</evidence>
<organism evidence="2 3">
    <name type="scientific">Hymenobacter tibetensis</name>
    <dbReference type="NCBI Taxonomy" id="497967"/>
    <lineage>
        <taxon>Bacteria</taxon>
        <taxon>Pseudomonadati</taxon>
        <taxon>Bacteroidota</taxon>
        <taxon>Cytophagia</taxon>
        <taxon>Cytophagales</taxon>
        <taxon>Hymenobacteraceae</taxon>
        <taxon>Hymenobacter</taxon>
    </lineage>
</organism>
<protein>
    <submittedName>
        <fullName evidence="2">Uncharacterized protein</fullName>
    </submittedName>
</protein>
<accession>A0ABY4D8Q5</accession>
<dbReference type="Proteomes" id="UP000831113">
    <property type="component" value="Plasmid unnamed4"/>
</dbReference>
<keyword evidence="2" id="KW-0614">Plasmid</keyword>
<feature type="compositionally biased region" description="Low complexity" evidence="1">
    <location>
        <begin position="16"/>
        <end position="25"/>
    </location>
</feature>
<feature type="region of interest" description="Disordered" evidence="1">
    <location>
        <begin position="1"/>
        <end position="25"/>
    </location>
</feature>
<evidence type="ECO:0000313" key="2">
    <source>
        <dbReference type="EMBL" id="UOG77549.1"/>
    </source>
</evidence>
<proteinExistence type="predicted"/>
<name>A0ABY4D8Q5_9BACT</name>
<sequence>MAAVRLAGKPTIKTGTPASSPATPVSPTVAAALGMEDEPAAASVPTVVTTDPVGARLPGRGGEGAVYTAQLLSQLPEEVPFNTLLKTETYLRLRQYLHWEPGAKIKKATEQAICNFLDQFESSRKPLPSDILDEVLNQGKIKGYKKRG</sequence>
<geneLocation type="plasmid" evidence="2 3">
    <name>unnamed4</name>
</geneLocation>
<evidence type="ECO:0000256" key="1">
    <source>
        <dbReference type="SAM" id="MobiDB-lite"/>
    </source>
</evidence>
<reference evidence="2 3" key="1">
    <citation type="submission" date="2022-03" db="EMBL/GenBank/DDBJ databases">
        <title>Hymenobactersp. isolated from the air.</title>
        <authorList>
            <person name="Won M."/>
            <person name="Kwon S.-W."/>
        </authorList>
    </citation>
    <scope>NUCLEOTIDE SEQUENCE [LARGE SCALE GENOMIC DNA]</scope>
    <source>
        <strain evidence="2 3">KACC 21982</strain>
        <plasmid evidence="2 3">unnamed4</plasmid>
    </source>
</reference>
<dbReference type="RefSeq" id="WP_243803413.1">
    <property type="nucleotide sequence ID" value="NZ_CP094673.1"/>
</dbReference>